<feature type="transmembrane region" description="Helical" evidence="11">
    <location>
        <begin position="621"/>
        <end position="638"/>
    </location>
</feature>
<dbReference type="InterPro" id="IPR029063">
    <property type="entry name" value="SAM-dependent_MTases_sf"/>
</dbReference>
<evidence type="ECO:0000256" key="6">
    <source>
        <dbReference type="ARBA" id="ARBA00023002"/>
    </source>
</evidence>
<keyword evidence="3" id="KW-0813">Transport</keyword>
<feature type="region of interest" description="Disordered" evidence="10">
    <location>
        <begin position="934"/>
        <end position="958"/>
    </location>
</feature>
<dbReference type="GO" id="GO:0006826">
    <property type="term" value="P:iron ion transport"/>
    <property type="evidence" value="ECO:0007669"/>
    <property type="project" value="TreeGrafter"/>
</dbReference>
<feature type="transmembrane region" description="Helical" evidence="11">
    <location>
        <begin position="543"/>
        <end position="560"/>
    </location>
</feature>
<dbReference type="CDD" id="cd06186">
    <property type="entry name" value="NOX_Duox_like_FAD_NADP"/>
    <property type="match status" value="1"/>
</dbReference>
<protein>
    <recommendedName>
        <fullName evidence="12">FAD-binding FR-type domain-containing protein</fullName>
    </recommendedName>
</protein>
<keyword evidence="9" id="KW-0325">Glycoprotein</keyword>
<dbReference type="InterPro" id="IPR051410">
    <property type="entry name" value="Ferric/Cupric_Reductase"/>
</dbReference>
<feature type="transmembrane region" description="Helical" evidence="11">
    <location>
        <begin position="645"/>
        <end position="663"/>
    </location>
</feature>
<evidence type="ECO:0000256" key="3">
    <source>
        <dbReference type="ARBA" id="ARBA00022448"/>
    </source>
</evidence>
<evidence type="ECO:0000259" key="12">
    <source>
        <dbReference type="PROSITE" id="PS51384"/>
    </source>
</evidence>
<keyword evidence="6" id="KW-0560">Oxidoreductase</keyword>
<dbReference type="InterPro" id="IPR039261">
    <property type="entry name" value="FNR_nucleotide-bd"/>
</dbReference>
<dbReference type="OrthoDB" id="3944240at2759"/>
<keyword evidence="8 11" id="KW-0472">Membrane</keyword>
<evidence type="ECO:0000256" key="10">
    <source>
        <dbReference type="SAM" id="MobiDB-lite"/>
    </source>
</evidence>
<dbReference type="GO" id="GO:0015677">
    <property type="term" value="P:copper ion import"/>
    <property type="evidence" value="ECO:0007669"/>
    <property type="project" value="TreeGrafter"/>
</dbReference>
<reference evidence="13 14" key="1">
    <citation type="submission" date="2017-03" db="EMBL/GenBank/DDBJ databases">
        <title>Genomes of endolithic fungi from Antarctica.</title>
        <authorList>
            <person name="Coleine C."/>
            <person name="Masonjones S."/>
            <person name="Stajich J.E."/>
        </authorList>
    </citation>
    <scope>NUCLEOTIDE SEQUENCE [LARGE SCALE GENOMIC DNA]</scope>
    <source>
        <strain evidence="13 14">CCFEE 5311</strain>
    </source>
</reference>
<dbReference type="InterPro" id="IPR017927">
    <property type="entry name" value="FAD-bd_FR_type"/>
</dbReference>
<proteinExistence type="inferred from homology"/>
<dbReference type="Gene3D" id="3.40.50.80">
    <property type="entry name" value="Nucleotide-binding domain of ferredoxin-NADP reductase (FNR) module"/>
    <property type="match status" value="1"/>
</dbReference>
<evidence type="ECO:0000256" key="5">
    <source>
        <dbReference type="ARBA" id="ARBA00022989"/>
    </source>
</evidence>
<dbReference type="PROSITE" id="PS51384">
    <property type="entry name" value="FAD_FR"/>
    <property type="match status" value="1"/>
</dbReference>
<evidence type="ECO:0000256" key="11">
    <source>
        <dbReference type="SAM" id="Phobius"/>
    </source>
</evidence>
<dbReference type="GO" id="GO:0008757">
    <property type="term" value="F:S-adenosylmethionine-dependent methyltransferase activity"/>
    <property type="evidence" value="ECO:0007669"/>
    <property type="project" value="UniProtKB-ARBA"/>
</dbReference>
<dbReference type="Pfam" id="PF01794">
    <property type="entry name" value="Ferric_reduct"/>
    <property type="match status" value="1"/>
</dbReference>
<dbReference type="InterPro" id="IPR013121">
    <property type="entry name" value="Fe_red_NAD-bd_6"/>
</dbReference>
<feature type="domain" description="FAD-binding FR-type" evidence="12">
    <location>
        <begin position="689"/>
        <end position="820"/>
    </location>
</feature>
<comment type="caution">
    <text evidence="13">The sequence shown here is derived from an EMBL/GenBank/DDBJ whole genome shotgun (WGS) entry which is preliminary data.</text>
</comment>
<keyword evidence="7" id="KW-0406">Ion transport</keyword>
<keyword evidence="4 11" id="KW-0812">Transmembrane</keyword>
<dbReference type="Pfam" id="PF10294">
    <property type="entry name" value="Methyltransf_16"/>
    <property type="match status" value="1"/>
</dbReference>
<dbReference type="SUPFAM" id="SSF52343">
    <property type="entry name" value="Ferredoxin reductase-like, C-terminal NADP-linked domain"/>
    <property type="match status" value="1"/>
</dbReference>
<evidence type="ECO:0000313" key="13">
    <source>
        <dbReference type="EMBL" id="TKA41576.1"/>
    </source>
</evidence>
<evidence type="ECO:0000256" key="7">
    <source>
        <dbReference type="ARBA" id="ARBA00023065"/>
    </source>
</evidence>
<evidence type="ECO:0000256" key="9">
    <source>
        <dbReference type="ARBA" id="ARBA00023180"/>
    </source>
</evidence>
<accession>A0A4U0V1P9</accession>
<dbReference type="GO" id="GO:0000293">
    <property type="term" value="F:ferric-chelate reductase activity"/>
    <property type="evidence" value="ECO:0007669"/>
    <property type="project" value="TreeGrafter"/>
</dbReference>
<dbReference type="AlphaFoldDB" id="A0A4U0V1P9"/>
<evidence type="ECO:0000313" key="14">
    <source>
        <dbReference type="Proteomes" id="UP000310066"/>
    </source>
</evidence>
<feature type="region of interest" description="Disordered" evidence="10">
    <location>
        <begin position="51"/>
        <end position="80"/>
    </location>
</feature>
<dbReference type="SFLD" id="SFLDS00052">
    <property type="entry name" value="Ferric_Reductase_Domain"/>
    <property type="match status" value="1"/>
</dbReference>
<gene>
    <name evidence="13" type="ORF">B0A54_06464</name>
</gene>
<dbReference type="STRING" id="329885.A0A4U0V1P9"/>
<evidence type="ECO:0000256" key="1">
    <source>
        <dbReference type="ARBA" id="ARBA00004141"/>
    </source>
</evidence>
<dbReference type="SFLD" id="SFLDG01168">
    <property type="entry name" value="Ferric_reductase_subgroup_(FRE"/>
    <property type="match status" value="1"/>
</dbReference>
<organism evidence="13 14">
    <name type="scientific">Friedmanniomyces endolithicus</name>
    <dbReference type="NCBI Taxonomy" id="329885"/>
    <lineage>
        <taxon>Eukaryota</taxon>
        <taxon>Fungi</taxon>
        <taxon>Dikarya</taxon>
        <taxon>Ascomycota</taxon>
        <taxon>Pezizomycotina</taxon>
        <taxon>Dothideomycetes</taxon>
        <taxon>Dothideomycetidae</taxon>
        <taxon>Mycosphaerellales</taxon>
        <taxon>Teratosphaeriaceae</taxon>
        <taxon>Friedmanniomyces</taxon>
    </lineage>
</organism>
<evidence type="ECO:0000256" key="8">
    <source>
        <dbReference type="ARBA" id="ARBA00023136"/>
    </source>
</evidence>
<evidence type="ECO:0000256" key="4">
    <source>
        <dbReference type="ARBA" id="ARBA00022692"/>
    </source>
</evidence>
<evidence type="ECO:0000256" key="2">
    <source>
        <dbReference type="ARBA" id="ARBA00006278"/>
    </source>
</evidence>
<keyword evidence="5 11" id="KW-1133">Transmembrane helix</keyword>
<comment type="subcellular location">
    <subcellularLocation>
        <location evidence="1">Membrane</location>
        <topology evidence="1">Multi-pass membrane protein</topology>
    </subcellularLocation>
</comment>
<feature type="transmembrane region" description="Helical" evidence="11">
    <location>
        <begin position="581"/>
        <end position="601"/>
    </location>
</feature>
<feature type="transmembrane region" description="Helical" evidence="11">
    <location>
        <begin position="504"/>
        <end position="523"/>
    </location>
</feature>
<name>A0A4U0V1P9_9PEZI</name>
<dbReference type="GO" id="GO:0006879">
    <property type="term" value="P:intracellular iron ion homeostasis"/>
    <property type="evidence" value="ECO:0007669"/>
    <property type="project" value="TreeGrafter"/>
</dbReference>
<dbReference type="Proteomes" id="UP000310066">
    <property type="component" value="Unassembled WGS sequence"/>
</dbReference>
<dbReference type="Gene3D" id="3.40.50.150">
    <property type="entry name" value="Vaccinia Virus protein VP39"/>
    <property type="match status" value="1"/>
</dbReference>
<feature type="transmembrane region" description="Helical" evidence="11">
    <location>
        <begin position="427"/>
        <end position="445"/>
    </location>
</feature>
<sequence>MAHSRPSSTSHDLDLVNEDDEALDVLDLPQLYTKPPADVLLATLDDLTSQPRSWEATPRPGTPRGLDGVSTPMQRTRKVKSEGVPHYLTKIIASSLAWIEDDVEKEAIWEAASQRLSERSGRMAMGDISRTFTIPFQPPDLSAQEPAKSDEDEVLEIILHEPAMTSDSMGLKTWASSYLLAKRLTHLRDALPRLPPDAQILELGAGTGLVGLAAAVLFKRTVVLTDLQEIVPNLERNVRDNAALLVRYDARAETAVLDWSDPGAFLLPSRSGEQQQCLSRTFRLILATDCVYSPAHPALLEQAIGYHLCRSNDARVVVEMPVRKADAAERAEFRKRMLGLGLILLSEGEEVGYDDWGASGASQTAIIGGEDVCEIRRKPPAIQANGTSGPLSPDGVNFSDPDQASAFLSALLHDDELKVIGNAYARYFWYGIAVVVAIAAIFHWARILTLQMRLRAAARREEAPARPKGIMAKFFATVTAIAREVTYFDITPYRLPSKLRWFRIPPAGTMALLLSYLTFVLALEFTNNSVPGAQFWQARGVRAGWLAVAQMPLIILLVGRNNLFTLTTGVSYERLNVLHRWSARIMLLLVVFHFSFQSKAWTTYGLMKLEWSTDTCPPTGIAAFAFLLWMNLSTLAPFRFWSYEFFVWQHLITFFGFIVAVMFHLPSTALWSRIYIYIPIALYIVDRLLRWAWLAFSNKRRCRATMTKLNGDATKIVLRDTALKRWRPGSWVHLSLPGLGGFGWAQTHPATILSTPTSHGGDLVFILKGHKGFTKRIMESANDSTEALLPPTDPERAQTRAQTKVYRAVLNGPYGGHHQDFAAFDSVCLIAGSTGITFTLAVLQDLAERAANGGRKLPLRRVRFVWCVKEHDRAKWISNELTAAVAKLEQADIDVAIMIRATCDESLTEQNAEPMVCGCACDKSQGPCCCAAPPDEEDGDEKAGTEKPVSSSAEARSTAVVVAEKDPSLAASTRPILSSQNEVRLKRSWLPCADFCSGRPMLREILIELLEDADGESAVGVCGPVSMGAEVRRHVVRLSDERAIHKGTGAQGCYLHVESFS</sequence>
<dbReference type="InterPro" id="IPR019410">
    <property type="entry name" value="Methyltransf_16"/>
</dbReference>
<dbReference type="EMBL" id="NAJP01000027">
    <property type="protein sequence ID" value="TKA41576.1"/>
    <property type="molecule type" value="Genomic_DNA"/>
</dbReference>
<dbReference type="GO" id="GO:0005886">
    <property type="term" value="C:plasma membrane"/>
    <property type="evidence" value="ECO:0007669"/>
    <property type="project" value="TreeGrafter"/>
</dbReference>
<comment type="similarity">
    <text evidence="2">Belongs to the ferric reductase (FRE) family.</text>
</comment>
<dbReference type="PANTHER" id="PTHR32361:SF9">
    <property type="entry name" value="FERRIC REDUCTASE TRANSMEMBRANE COMPONENT 3-RELATED"/>
    <property type="match status" value="1"/>
</dbReference>
<dbReference type="Pfam" id="PF08030">
    <property type="entry name" value="NAD_binding_6"/>
    <property type="match status" value="1"/>
</dbReference>
<dbReference type="InterPro" id="IPR013130">
    <property type="entry name" value="Fe3_Rdtase_TM_dom"/>
</dbReference>
<dbReference type="PANTHER" id="PTHR32361">
    <property type="entry name" value="FERRIC/CUPRIC REDUCTASE TRANSMEMBRANE COMPONENT"/>
    <property type="match status" value="1"/>
</dbReference>
<feature type="transmembrane region" description="Helical" evidence="11">
    <location>
        <begin position="675"/>
        <end position="696"/>
    </location>
</feature>
<dbReference type="SUPFAM" id="SSF53335">
    <property type="entry name" value="S-adenosyl-L-methionine-dependent methyltransferases"/>
    <property type="match status" value="1"/>
</dbReference>